<evidence type="ECO:0000256" key="3">
    <source>
        <dbReference type="ARBA" id="ARBA00023012"/>
    </source>
</evidence>
<sequence length="598" mass="66976">MRLTLSATLVLLCSATGLFAQTKLDSLHQQLQSATSDPQRAALRLQAAKELVRSDRDSAKALALEVLTWARSRHDRHTEGAAFHTVGVAEYYSSNYAEALQSYLHGLEASEAVQDWEQAAYILNDIGVFHAKQGDHEKSGKTYERALAYARRAGSREQEANSLNNLGQYYDQLNELDTARMLYESSAAIKRQMKDYFALAYNLDNIGGVLARMKRYDEAERYLMEALEYRRLYNDRNALAINLNNLGELFAMQGERHAAQKYFKEALAETIAIGYKDLRRYIYEQLAQLSEKEGDLRQALVYTRQSIALKDSIYNQQRSEQLLTLEKKFETEKKERELAESRQAVAEASLKVQGRNNTILLLGGGIFLMGAMGVFGYRQTTLKQQRMEHEAALKEQLAHAEAQNALQQERLRISRELHDNIGAQLTLINSSMDLAQGAAPNPRLEEVKKLTLSTIRELRKTVWLINKQSVSLDEFVIKFREFARPVQEAFVQFTVTVNGDGALELPSAIATAIFRVLQEAVNNSLKHSGATELRVILENTVDSLKIAVTDNGKGFTTGVAAGGFGLANMEERVRGLGGVLTVKAAPGEGTYLSFEVRM</sequence>
<dbReference type="AlphaFoldDB" id="A0AAP2E5G8"/>
<feature type="domain" description="Histidine kinase" evidence="7">
    <location>
        <begin position="416"/>
        <end position="598"/>
    </location>
</feature>
<dbReference type="SUPFAM" id="SSF48452">
    <property type="entry name" value="TPR-like"/>
    <property type="match status" value="2"/>
</dbReference>
<proteinExistence type="predicted"/>
<dbReference type="SMART" id="SM00387">
    <property type="entry name" value="HATPase_c"/>
    <property type="match status" value="1"/>
</dbReference>
<evidence type="ECO:0000313" key="9">
    <source>
        <dbReference type="Proteomes" id="UP001319080"/>
    </source>
</evidence>
<dbReference type="Gene3D" id="1.20.5.1930">
    <property type="match status" value="1"/>
</dbReference>
<dbReference type="GO" id="GO:0046983">
    <property type="term" value="F:protein dimerization activity"/>
    <property type="evidence" value="ECO:0007669"/>
    <property type="project" value="InterPro"/>
</dbReference>
<dbReference type="InterPro" id="IPR036890">
    <property type="entry name" value="HATPase_C_sf"/>
</dbReference>
<feature type="transmembrane region" description="Helical" evidence="5">
    <location>
        <begin position="359"/>
        <end position="377"/>
    </location>
</feature>
<dbReference type="InterPro" id="IPR003594">
    <property type="entry name" value="HATPase_dom"/>
</dbReference>
<dbReference type="EMBL" id="JAHESE010000055">
    <property type="protein sequence ID" value="MBT1712234.1"/>
    <property type="molecule type" value="Genomic_DNA"/>
</dbReference>
<keyword evidence="1" id="KW-0808">Transferase</keyword>
<dbReference type="InterPro" id="IPR011990">
    <property type="entry name" value="TPR-like_helical_dom_sf"/>
</dbReference>
<feature type="coiled-coil region" evidence="4">
    <location>
        <begin position="322"/>
        <end position="351"/>
    </location>
</feature>
<evidence type="ECO:0000256" key="2">
    <source>
        <dbReference type="ARBA" id="ARBA00022777"/>
    </source>
</evidence>
<dbReference type="InterPro" id="IPR050482">
    <property type="entry name" value="Sensor_HK_TwoCompSys"/>
</dbReference>
<dbReference type="Pfam" id="PF07730">
    <property type="entry name" value="HisKA_3"/>
    <property type="match status" value="1"/>
</dbReference>
<dbReference type="Gene3D" id="3.30.565.10">
    <property type="entry name" value="Histidine kinase-like ATPase, C-terminal domain"/>
    <property type="match status" value="1"/>
</dbReference>
<dbReference type="Gene3D" id="1.25.40.10">
    <property type="entry name" value="Tetratricopeptide repeat domain"/>
    <property type="match status" value="2"/>
</dbReference>
<protein>
    <submittedName>
        <fullName evidence="8">Sensor histidine kinase</fullName>
    </submittedName>
</protein>
<reference evidence="8 9" key="1">
    <citation type="submission" date="2021-05" db="EMBL/GenBank/DDBJ databases">
        <title>A Polyphasic approach of four new species of the genus Ohtaekwangia: Ohtaekwangia histidinii sp. nov., Ohtaekwangia cretensis sp. nov., Ohtaekwangia indiensis sp. nov., Ohtaekwangia reichenbachii sp. nov. from diverse environment.</title>
        <authorList>
            <person name="Octaviana S."/>
        </authorList>
    </citation>
    <scope>NUCLEOTIDE SEQUENCE [LARGE SCALE GENOMIC DNA]</scope>
    <source>
        <strain evidence="8 9">PWU5</strain>
    </source>
</reference>
<feature type="chain" id="PRO_5043052596" evidence="6">
    <location>
        <begin position="21"/>
        <end position="598"/>
    </location>
</feature>
<evidence type="ECO:0000313" key="8">
    <source>
        <dbReference type="EMBL" id="MBT1712234.1"/>
    </source>
</evidence>
<dbReference type="CDD" id="cd16917">
    <property type="entry name" value="HATPase_UhpB-NarQ-NarX-like"/>
    <property type="match status" value="1"/>
</dbReference>
<dbReference type="Pfam" id="PF13424">
    <property type="entry name" value="TPR_12"/>
    <property type="match status" value="2"/>
</dbReference>
<keyword evidence="5" id="KW-0472">Membrane</keyword>
<dbReference type="RefSeq" id="WP_254087800.1">
    <property type="nucleotide sequence ID" value="NZ_JAHESE010000055.1"/>
</dbReference>
<keyword evidence="2 8" id="KW-0418">Kinase</keyword>
<dbReference type="Proteomes" id="UP001319080">
    <property type="component" value="Unassembled WGS sequence"/>
</dbReference>
<keyword evidence="5" id="KW-1133">Transmembrane helix</keyword>
<evidence type="ECO:0000256" key="6">
    <source>
        <dbReference type="SAM" id="SignalP"/>
    </source>
</evidence>
<evidence type="ECO:0000256" key="4">
    <source>
        <dbReference type="SAM" id="Coils"/>
    </source>
</evidence>
<accession>A0AAP2E5G8</accession>
<gene>
    <name evidence="8" type="ORF">KK062_28590</name>
</gene>
<feature type="signal peptide" evidence="6">
    <location>
        <begin position="1"/>
        <end position="20"/>
    </location>
</feature>
<keyword evidence="4" id="KW-0175">Coiled coil</keyword>
<comment type="caution">
    <text evidence="8">The sequence shown here is derived from an EMBL/GenBank/DDBJ whole genome shotgun (WGS) entry which is preliminary data.</text>
</comment>
<dbReference type="InterPro" id="IPR019734">
    <property type="entry name" value="TPR_rpt"/>
</dbReference>
<keyword evidence="6" id="KW-0732">Signal</keyword>
<dbReference type="GO" id="GO:0000155">
    <property type="term" value="F:phosphorelay sensor kinase activity"/>
    <property type="evidence" value="ECO:0007669"/>
    <property type="project" value="InterPro"/>
</dbReference>
<evidence type="ECO:0000256" key="5">
    <source>
        <dbReference type="SAM" id="Phobius"/>
    </source>
</evidence>
<keyword evidence="9" id="KW-1185">Reference proteome</keyword>
<organism evidence="8 9">
    <name type="scientific">Dawidia cretensis</name>
    <dbReference type="NCBI Taxonomy" id="2782350"/>
    <lineage>
        <taxon>Bacteria</taxon>
        <taxon>Pseudomonadati</taxon>
        <taxon>Bacteroidota</taxon>
        <taxon>Cytophagia</taxon>
        <taxon>Cytophagales</taxon>
        <taxon>Chryseotaleaceae</taxon>
        <taxon>Dawidia</taxon>
    </lineage>
</organism>
<evidence type="ECO:0000256" key="1">
    <source>
        <dbReference type="ARBA" id="ARBA00022679"/>
    </source>
</evidence>
<keyword evidence="3" id="KW-0902">Two-component regulatory system</keyword>
<dbReference type="PANTHER" id="PTHR24421">
    <property type="entry name" value="NITRATE/NITRITE SENSOR PROTEIN NARX-RELATED"/>
    <property type="match status" value="1"/>
</dbReference>
<dbReference type="PROSITE" id="PS50109">
    <property type="entry name" value="HIS_KIN"/>
    <property type="match status" value="1"/>
</dbReference>
<dbReference type="InterPro" id="IPR011712">
    <property type="entry name" value="Sig_transdc_His_kin_sub3_dim/P"/>
</dbReference>
<name>A0AAP2E5G8_9BACT</name>
<dbReference type="Pfam" id="PF02518">
    <property type="entry name" value="HATPase_c"/>
    <property type="match status" value="1"/>
</dbReference>
<dbReference type="InterPro" id="IPR005467">
    <property type="entry name" value="His_kinase_dom"/>
</dbReference>
<dbReference type="SMART" id="SM00028">
    <property type="entry name" value="TPR"/>
    <property type="match status" value="6"/>
</dbReference>
<evidence type="ECO:0000259" key="7">
    <source>
        <dbReference type="PROSITE" id="PS50109"/>
    </source>
</evidence>
<keyword evidence="5" id="KW-0812">Transmembrane</keyword>
<dbReference type="SUPFAM" id="SSF55874">
    <property type="entry name" value="ATPase domain of HSP90 chaperone/DNA topoisomerase II/histidine kinase"/>
    <property type="match status" value="1"/>
</dbReference>
<dbReference type="GO" id="GO:0016020">
    <property type="term" value="C:membrane"/>
    <property type="evidence" value="ECO:0007669"/>
    <property type="project" value="InterPro"/>
</dbReference>